<comment type="pathway">
    <text evidence="1">Protein modification; protein glycosylation.</text>
</comment>
<reference evidence="12" key="1">
    <citation type="submission" date="2016-10" db="EMBL/GenBank/DDBJ databases">
        <authorList>
            <person name="Varghese N."/>
            <person name="Submissions S."/>
        </authorList>
    </citation>
    <scope>NUCLEOTIDE SEQUENCE [LARGE SCALE GENOMIC DNA]</scope>
    <source>
        <strain evidence="12">930I</strain>
    </source>
</reference>
<keyword evidence="7 8" id="KW-0802">TPR repeat</keyword>
<dbReference type="Gene3D" id="1.25.40.10">
    <property type="entry name" value="Tetratricopeptide repeat domain"/>
    <property type="match status" value="2"/>
</dbReference>
<keyword evidence="4" id="KW-0328">Glycosyltransferase</keyword>
<dbReference type="GO" id="GO:0097363">
    <property type="term" value="F:protein O-acetylglucosaminyltransferase activity"/>
    <property type="evidence" value="ECO:0007669"/>
    <property type="project" value="UniProtKB-EC"/>
</dbReference>
<evidence type="ECO:0000256" key="8">
    <source>
        <dbReference type="PROSITE-ProRule" id="PRU00339"/>
    </source>
</evidence>
<dbReference type="PROSITE" id="PS50005">
    <property type="entry name" value="TPR"/>
    <property type="match status" value="1"/>
</dbReference>
<feature type="domain" description="O-GlcNAc transferase C-terminal" evidence="10">
    <location>
        <begin position="314"/>
        <end position="464"/>
    </location>
</feature>
<comment type="similarity">
    <text evidence="2">Belongs to the glycosyltransferase 41 family. O-GlcNAc transferase subfamily.</text>
</comment>
<feature type="repeat" description="TPR" evidence="8">
    <location>
        <begin position="233"/>
        <end position="266"/>
    </location>
</feature>
<sequence>MPPLARWRVAADNPPAMPTPPTSPPDPRLTRGLELHRQGRLAEAEAAYRALLAERPEDPDGLHFLGLAVLQGGRAAEAARLIGNAVELAPERPTFHFNLGQARLAVGRLADAAESFARALALQSPWPACAGMLGATLGRLGRAAEALAPLEAALAALPEAAPERPPLLAARAAALRLTGRPESAVAVARQALAQAPELADAHLALANALNDLGRLDEAEAATRTLLDRAPKRADAWTNLGNILAAQWRPAEAEAAYRQALALAPGQHDAHGNLLLALTYTPTTTAADLAAAAADWARAVAAPLARPRPAPRARRPGAPLRVGYLSPDFRRHSCGYFLQAPLAHHDPARVEVHALADVARPDAMTAELKALAPHWHDVAGLDDTALAERLAALGLDMVVDCAGHTRGNRLPVLARRPAPLLLTWLGFPATTGLAAFDGRVVDALTDPPGSEADHAEPLCRLEDGFLCYTPPADAPAPEADPAGPLTFGSFNNLAKVHDGVMETWAAILARVPDSRLLLKGRLPPEAPHVRARLARFGAILAAAGVDPGRLEAHDWIARAAQPLALYRRVHIGLDPFPYNGTTTTCEALWMGVPVVTLAGDRHAARVGASLLARVGLDHLIAADRAGYIERAVELAADRPALAALKAGLRDRMADSPLTDGAGFARRLESLYESLWRQHCGEP</sequence>
<evidence type="ECO:0000256" key="7">
    <source>
        <dbReference type="ARBA" id="ARBA00022803"/>
    </source>
</evidence>
<keyword evidence="5 11" id="KW-0808">Transferase</keyword>
<dbReference type="STRING" id="83401.SAMN05421742_11520"/>
<dbReference type="InterPro" id="IPR019734">
    <property type="entry name" value="TPR_rpt"/>
</dbReference>
<dbReference type="Pfam" id="PF14559">
    <property type="entry name" value="TPR_19"/>
    <property type="match status" value="1"/>
</dbReference>
<dbReference type="SUPFAM" id="SSF48452">
    <property type="entry name" value="TPR-like"/>
    <property type="match status" value="2"/>
</dbReference>
<dbReference type="EC" id="2.4.1.255" evidence="3"/>
<dbReference type="PANTHER" id="PTHR44835">
    <property type="entry name" value="UDP-N-ACETYLGLUCOSAMINE--PEPTIDE N-ACETYLGLUCOSAMINYLTRANSFERASE SPINDLY-RELATED"/>
    <property type="match status" value="1"/>
</dbReference>
<protein>
    <recommendedName>
        <fullName evidence="3">protein O-GlcNAc transferase</fullName>
        <ecNumber evidence="3">2.4.1.255</ecNumber>
    </recommendedName>
</protein>
<keyword evidence="6" id="KW-0677">Repeat</keyword>
<accession>A0A1G8FNU4</accession>
<dbReference type="InterPro" id="IPR011990">
    <property type="entry name" value="TPR-like_helical_dom_sf"/>
</dbReference>
<dbReference type="SMART" id="SM00028">
    <property type="entry name" value="TPR"/>
    <property type="match status" value="7"/>
</dbReference>
<dbReference type="InterPro" id="IPR029489">
    <property type="entry name" value="OGT/SEC/SPY_C"/>
</dbReference>
<evidence type="ECO:0000256" key="5">
    <source>
        <dbReference type="ARBA" id="ARBA00022679"/>
    </source>
</evidence>
<gene>
    <name evidence="11" type="ORF">SAMN05421742_11520</name>
</gene>
<evidence type="ECO:0000256" key="3">
    <source>
        <dbReference type="ARBA" id="ARBA00011970"/>
    </source>
</evidence>
<dbReference type="Proteomes" id="UP000217076">
    <property type="component" value="Unassembled WGS sequence"/>
</dbReference>
<dbReference type="PANTHER" id="PTHR44835:SF1">
    <property type="entry name" value="PROTEIN O-GLCNAC TRANSFERASE"/>
    <property type="match status" value="1"/>
</dbReference>
<dbReference type="Pfam" id="PF13844">
    <property type="entry name" value="Glyco_transf_41"/>
    <property type="match status" value="2"/>
</dbReference>
<evidence type="ECO:0000259" key="10">
    <source>
        <dbReference type="Pfam" id="PF13844"/>
    </source>
</evidence>
<organism evidence="11 12">
    <name type="scientific">Roseospirillum parvum</name>
    <dbReference type="NCBI Taxonomy" id="83401"/>
    <lineage>
        <taxon>Bacteria</taxon>
        <taxon>Pseudomonadati</taxon>
        <taxon>Pseudomonadota</taxon>
        <taxon>Alphaproteobacteria</taxon>
        <taxon>Rhodospirillales</taxon>
        <taxon>Rhodospirillaceae</taxon>
        <taxon>Roseospirillum</taxon>
    </lineage>
</organism>
<evidence type="ECO:0000256" key="6">
    <source>
        <dbReference type="ARBA" id="ARBA00022737"/>
    </source>
</evidence>
<feature type="region of interest" description="Disordered" evidence="9">
    <location>
        <begin position="9"/>
        <end position="29"/>
    </location>
</feature>
<dbReference type="InterPro" id="IPR051939">
    <property type="entry name" value="Glycosyltr_41/O-GlcNAc_trsf"/>
</dbReference>
<dbReference type="Pfam" id="PF13432">
    <property type="entry name" value="TPR_16"/>
    <property type="match status" value="1"/>
</dbReference>
<evidence type="ECO:0000256" key="4">
    <source>
        <dbReference type="ARBA" id="ARBA00022676"/>
    </source>
</evidence>
<proteinExistence type="inferred from homology"/>
<dbReference type="Gene3D" id="3.40.50.11380">
    <property type="match status" value="1"/>
</dbReference>
<dbReference type="EMBL" id="FNCV01000015">
    <property type="protein sequence ID" value="SDH83759.1"/>
    <property type="molecule type" value="Genomic_DNA"/>
</dbReference>
<dbReference type="Gene3D" id="3.40.50.2000">
    <property type="entry name" value="Glycogen Phosphorylase B"/>
    <property type="match status" value="1"/>
</dbReference>
<dbReference type="OrthoDB" id="146908at2"/>
<name>A0A1G8FNU4_9PROT</name>
<evidence type="ECO:0000313" key="11">
    <source>
        <dbReference type="EMBL" id="SDH83759.1"/>
    </source>
</evidence>
<feature type="compositionally biased region" description="Pro residues" evidence="9">
    <location>
        <begin position="15"/>
        <end position="27"/>
    </location>
</feature>
<feature type="domain" description="O-GlcNAc transferase C-terminal" evidence="10">
    <location>
        <begin position="482"/>
        <end position="663"/>
    </location>
</feature>
<keyword evidence="12" id="KW-1185">Reference proteome</keyword>
<evidence type="ECO:0000256" key="1">
    <source>
        <dbReference type="ARBA" id="ARBA00004922"/>
    </source>
</evidence>
<evidence type="ECO:0000256" key="2">
    <source>
        <dbReference type="ARBA" id="ARBA00005386"/>
    </source>
</evidence>
<evidence type="ECO:0000313" key="12">
    <source>
        <dbReference type="Proteomes" id="UP000217076"/>
    </source>
</evidence>
<evidence type="ECO:0000256" key="9">
    <source>
        <dbReference type="SAM" id="MobiDB-lite"/>
    </source>
</evidence>
<dbReference type="AlphaFoldDB" id="A0A1G8FNU4"/>